<evidence type="ECO:0000256" key="7">
    <source>
        <dbReference type="SAM" id="MobiDB-lite"/>
    </source>
</evidence>
<proteinExistence type="inferred from homology"/>
<keyword evidence="4 6" id="KW-0689">Ribosomal protein</keyword>
<dbReference type="InterPro" id="IPR005703">
    <property type="entry name" value="Ribosomal_uS3_euk/arc"/>
</dbReference>
<dbReference type="Gene3D" id="3.30.300.20">
    <property type="match status" value="1"/>
</dbReference>
<dbReference type="Gene3D" id="3.30.1140.32">
    <property type="entry name" value="Ribosomal protein S3, C-terminal domain"/>
    <property type="match status" value="1"/>
</dbReference>
<evidence type="ECO:0000256" key="3">
    <source>
        <dbReference type="ARBA" id="ARBA00022884"/>
    </source>
</evidence>
<evidence type="ECO:0000313" key="9">
    <source>
        <dbReference type="EMBL" id="ABA61371.1"/>
    </source>
</evidence>
<dbReference type="NCBIfam" id="NF003219">
    <property type="entry name" value="PRK04191.1"/>
    <property type="match status" value="1"/>
</dbReference>
<dbReference type="GO" id="GO:0006412">
    <property type="term" value="P:translation"/>
    <property type="evidence" value="ECO:0007669"/>
    <property type="project" value="UniProtKB-UniRule"/>
</dbReference>
<dbReference type="InterPro" id="IPR009019">
    <property type="entry name" value="KH_sf_prok-type"/>
</dbReference>
<reference evidence="9" key="1">
    <citation type="journal article" date="2006" name="Nature">
        <title>Proteorhodopsin lateral gene transfer between marine planktonic Bacteria and Archaea.</title>
        <authorList>
            <person name="Frigaard N.U."/>
            <person name="Martinez A."/>
            <person name="Mincer T.J."/>
            <person name="DeLong E.F."/>
        </authorList>
    </citation>
    <scope>NUCLEOTIDE SEQUENCE</scope>
</reference>
<accession>Q2QAS5</accession>
<evidence type="ECO:0000259" key="8">
    <source>
        <dbReference type="PROSITE" id="PS50823"/>
    </source>
</evidence>
<dbReference type="PANTHER" id="PTHR11760">
    <property type="entry name" value="30S/40S RIBOSOMAL PROTEIN S3"/>
    <property type="match status" value="1"/>
</dbReference>
<dbReference type="InterPro" id="IPR001351">
    <property type="entry name" value="Ribosomal_uS3_C"/>
</dbReference>
<comment type="function">
    <text evidence="6">Binds the lower part of the 30S subunit head.</text>
</comment>
<dbReference type="PROSITE" id="PS50823">
    <property type="entry name" value="KH_TYPE_2"/>
    <property type="match status" value="1"/>
</dbReference>
<dbReference type="Pfam" id="PF07650">
    <property type="entry name" value="KH_2"/>
    <property type="match status" value="1"/>
</dbReference>
<dbReference type="NCBIfam" id="TIGR01008">
    <property type="entry name" value="uS3_euk_arch"/>
    <property type="match status" value="1"/>
</dbReference>
<keyword evidence="5 6" id="KW-0687">Ribonucleoprotein</keyword>
<dbReference type="InterPro" id="IPR015946">
    <property type="entry name" value="KH_dom-like_a/b"/>
</dbReference>
<evidence type="ECO:0000256" key="2">
    <source>
        <dbReference type="ARBA" id="ARBA00022730"/>
    </source>
</evidence>
<organism evidence="9">
    <name type="scientific">uncultured marine group II euryarchaeote HF70_59C08</name>
    <dbReference type="NCBI Taxonomy" id="347540"/>
    <lineage>
        <taxon>Archaea</taxon>
        <taxon>Methanobacteriati</taxon>
        <taxon>Thermoplasmatota</taxon>
        <taxon>Candidatus Poseidoniia</taxon>
        <taxon>Candidatus Poseidoniales</taxon>
        <taxon>environmental samples</taxon>
    </lineage>
</organism>
<dbReference type="CDD" id="cd02411">
    <property type="entry name" value="KH-II_30S_S3_arch"/>
    <property type="match status" value="1"/>
</dbReference>
<feature type="domain" description="KH type-2" evidence="8">
    <location>
        <begin position="20"/>
        <end position="89"/>
    </location>
</feature>
<dbReference type="SUPFAM" id="SSF54814">
    <property type="entry name" value="Prokaryotic type KH domain (KH-domain type II)"/>
    <property type="match status" value="1"/>
</dbReference>
<comment type="similarity">
    <text evidence="1 6">Belongs to the universal ribosomal protein uS3 family.</text>
</comment>
<dbReference type="GO" id="GO:0019843">
    <property type="term" value="F:rRNA binding"/>
    <property type="evidence" value="ECO:0007669"/>
    <property type="project" value="UniProtKB-UniRule"/>
</dbReference>
<evidence type="ECO:0000256" key="1">
    <source>
        <dbReference type="ARBA" id="ARBA00010761"/>
    </source>
</evidence>
<dbReference type="AlphaFoldDB" id="Q2QAS5"/>
<evidence type="ECO:0000256" key="6">
    <source>
        <dbReference type="HAMAP-Rule" id="MF_01309"/>
    </source>
</evidence>
<dbReference type="HAMAP" id="MF_01309_A">
    <property type="entry name" value="Ribosomal_uS3_A"/>
    <property type="match status" value="1"/>
</dbReference>
<dbReference type="InterPro" id="IPR027488">
    <property type="entry name" value="Ribosomal_uS3_arc"/>
</dbReference>
<dbReference type="InterPro" id="IPR036419">
    <property type="entry name" value="Ribosomal_S3_C_sf"/>
</dbReference>
<gene>
    <name evidence="6" type="primary">rps3</name>
</gene>
<dbReference type="GO" id="GO:0022627">
    <property type="term" value="C:cytosolic small ribosomal subunit"/>
    <property type="evidence" value="ECO:0007669"/>
    <property type="project" value="UniProtKB-UniRule"/>
</dbReference>
<dbReference type="InterPro" id="IPR004044">
    <property type="entry name" value="KH_dom_type_2"/>
</dbReference>
<evidence type="ECO:0000256" key="4">
    <source>
        <dbReference type="ARBA" id="ARBA00022980"/>
    </source>
</evidence>
<dbReference type="Pfam" id="PF00189">
    <property type="entry name" value="Ribosomal_S3_C"/>
    <property type="match status" value="1"/>
</dbReference>
<keyword evidence="2 6" id="KW-0699">rRNA-binding</keyword>
<keyword evidence="3 6" id="KW-0694">RNA-binding</keyword>
<evidence type="ECO:0000256" key="5">
    <source>
        <dbReference type="ARBA" id="ARBA00023274"/>
    </source>
</evidence>
<dbReference type="SMART" id="SM00322">
    <property type="entry name" value="KH"/>
    <property type="match status" value="1"/>
</dbReference>
<feature type="region of interest" description="Disordered" evidence="7">
    <location>
        <begin position="247"/>
        <end position="269"/>
    </location>
</feature>
<dbReference type="EMBL" id="DQ156348">
    <property type="protein sequence ID" value="ABA61371.1"/>
    <property type="molecule type" value="Genomic_DNA"/>
</dbReference>
<dbReference type="GO" id="GO:0003735">
    <property type="term" value="F:structural constituent of ribosome"/>
    <property type="evidence" value="ECO:0007669"/>
    <property type="project" value="UniProtKB-UniRule"/>
</dbReference>
<dbReference type="PANTHER" id="PTHR11760:SF32">
    <property type="entry name" value="SMALL RIBOSOMAL SUBUNIT PROTEIN US3"/>
    <property type="match status" value="1"/>
</dbReference>
<dbReference type="FunFam" id="3.30.300.20:FF:000001">
    <property type="entry name" value="30S ribosomal protein S3"/>
    <property type="match status" value="1"/>
</dbReference>
<dbReference type="InterPro" id="IPR057258">
    <property type="entry name" value="Ribosomal_uS3"/>
</dbReference>
<dbReference type="InterPro" id="IPR004087">
    <property type="entry name" value="KH_dom"/>
</dbReference>
<name>Q2QAS5_9ARCH</name>
<protein>
    <recommendedName>
        <fullName evidence="6">Small ribosomal subunit protein uS3</fullName>
    </recommendedName>
</protein>
<dbReference type="SUPFAM" id="SSF54821">
    <property type="entry name" value="Ribosomal protein S3 C-terminal domain"/>
    <property type="match status" value="1"/>
</dbReference>
<sequence length="269" mass="29624">MSQNSTIRKFIDRNVERLLVREFLLSKTEKAGFGGLDFQRTPEGTKVTLSAERVGMVIGRKGKIINELQRRLQNDFNLENPRLEVAEIDNPALNAQVMASKLASALERGWYFRRAGHSSLLNIMDAGAKGCLVVLSGKLTGSRNRTQKFQAGHIKYCGDTAIQFMDVGKAVCVKKLGTIGCTVAIMRPGSKLPHEIRIKERHEVGLAPLADVAIIKEGSDELPEPIVEEVPEGEIMEEVIEEPAIEEAAVEEAPSEEVAEQSTEEEATE</sequence>
<comment type="subunit">
    <text evidence="6">Part of the 30S ribosomal subunit.</text>
</comment>